<dbReference type="AlphaFoldDB" id="B7K699"/>
<dbReference type="Proteomes" id="UP000008204">
    <property type="component" value="Chromosome"/>
</dbReference>
<feature type="transmembrane region" description="Helical" evidence="5">
    <location>
        <begin position="146"/>
        <end position="164"/>
    </location>
</feature>
<dbReference type="EMBL" id="CP001287">
    <property type="protein sequence ID" value="ACK68152.1"/>
    <property type="molecule type" value="Genomic_DNA"/>
</dbReference>
<dbReference type="STRING" id="41431.PCC8801_4227"/>
<feature type="transmembrane region" description="Helical" evidence="5">
    <location>
        <begin position="436"/>
        <end position="451"/>
    </location>
</feature>
<dbReference type="OrthoDB" id="9806320at2"/>
<evidence type="ECO:0000256" key="4">
    <source>
        <dbReference type="ARBA" id="ARBA00023136"/>
    </source>
</evidence>
<dbReference type="InterPro" id="IPR007016">
    <property type="entry name" value="O-antigen_ligase-rel_domated"/>
</dbReference>
<feature type="transmembrane region" description="Helical" evidence="5">
    <location>
        <begin position="406"/>
        <end position="424"/>
    </location>
</feature>
<keyword evidence="2 5" id="KW-0812">Transmembrane</keyword>
<dbReference type="PANTHER" id="PTHR37422:SF22">
    <property type="entry name" value="SLR1515 PROTEIN"/>
    <property type="match status" value="1"/>
</dbReference>
<evidence type="ECO:0000256" key="3">
    <source>
        <dbReference type="ARBA" id="ARBA00022989"/>
    </source>
</evidence>
<feature type="transmembrane region" description="Helical" evidence="5">
    <location>
        <begin position="247"/>
        <end position="265"/>
    </location>
</feature>
<feature type="domain" description="O-antigen ligase-related" evidence="6">
    <location>
        <begin position="231"/>
        <end position="381"/>
    </location>
</feature>
<feature type="transmembrane region" description="Helical" evidence="5">
    <location>
        <begin position="92"/>
        <end position="111"/>
    </location>
</feature>
<protein>
    <submittedName>
        <fullName evidence="7">O-antigen polymerase</fullName>
    </submittedName>
</protein>
<name>B7K699_RIPO1</name>
<dbReference type="InterPro" id="IPR006007">
    <property type="entry name" value="Inorganic_carbon_transpt"/>
</dbReference>
<sequence>MNPVWHQFTLSDFSPYRWLAASYVYRIIGLLGQWKQGSFLLQWGEPLGALLISIVFIFGPFISTGLIGLWLFALAAYWGLLTLADKGKPGITPIHLLVMVYWGMAAIAVALSPVKTAALTGFVKLSLYLLFFLLSARILQSPRLTNGLITVVLLIGLVVSSYGVRQNFFGVEQLATWNDPTSELAQATRVYSYLGNPNLLCSYLFAAIALSIGAVFVWQGRLPKALAVTMVLVNSSCLYFTGSRGGWIGMMALLVSFALLLFVWFRDSLPPFWRKWLLPLVLGGFAGVVLVAIVALEPIRLRVMSIFAGREDSSNNFRMNVWMAAIEMIKDYPLTGIGPGNAAFNSIYPRYMSPKYSALSSYSIFLENAVEMGLIGLSIFLWLIIVTVNQGIAQMQRLRLENNRQGIWLIAAIAGMAGLLGQGLVDTVWYRPQVNIFWWFLVALIASQYQFKGNGEQ</sequence>
<accession>B7K699</accession>
<organism evidence="7 8">
    <name type="scientific">Rippkaea orientalis (strain PCC 8801 / RF-1)</name>
    <name type="common">Cyanothece sp. (strain PCC 8801)</name>
    <dbReference type="NCBI Taxonomy" id="41431"/>
    <lineage>
        <taxon>Bacteria</taxon>
        <taxon>Bacillati</taxon>
        <taxon>Cyanobacteriota</taxon>
        <taxon>Cyanophyceae</taxon>
        <taxon>Oscillatoriophycideae</taxon>
        <taxon>Chroococcales</taxon>
        <taxon>Aphanothecaceae</taxon>
        <taxon>Rippkaea</taxon>
        <taxon>Rippkaea orientalis</taxon>
    </lineage>
</organism>
<proteinExistence type="predicted"/>
<dbReference type="KEGG" id="cyp:PCC8801_4227"/>
<dbReference type="GO" id="GO:0016020">
    <property type="term" value="C:membrane"/>
    <property type="evidence" value="ECO:0007669"/>
    <property type="project" value="UniProtKB-SubCell"/>
</dbReference>
<keyword evidence="3 5" id="KW-1133">Transmembrane helix</keyword>
<dbReference type="HOGENOM" id="CLU_033061_0_0_3"/>
<feature type="transmembrane region" description="Helical" evidence="5">
    <location>
        <begin position="277"/>
        <end position="296"/>
    </location>
</feature>
<dbReference type="PANTHER" id="PTHR37422">
    <property type="entry name" value="TEICHURONIC ACID BIOSYNTHESIS PROTEIN TUAE"/>
    <property type="match status" value="1"/>
</dbReference>
<dbReference type="RefSeq" id="WP_015957321.1">
    <property type="nucleotide sequence ID" value="NC_011726.1"/>
</dbReference>
<dbReference type="InterPro" id="IPR051533">
    <property type="entry name" value="WaaL-like"/>
</dbReference>
<feature type="transmembrane region" description="Helical" evidence="5">
    <location>
        <begin position="47"/>
        <end position="80"/>
    </location>
</feature>
<evidence type="ECO:0000313" key="8">
    <source>
        <dbReference type="Proteomes" id="UP000008204"/>
    </source>
</evidence>
<gene>
    <name evidence="7" type="ordered locus">PCC8801_4227</name>
</gene>
<evidence type="ECO:0000256" key="2">
    <source>
        <dbReference type="ARBA" id="ARBA00022692"/>
    </source>
</evidence>
<evidence type="ECO:0000313" key="7">
    <source>
        <dbReference type="EMBL" id="ACK68152.1"/>
    </source>
</evidence>
<feature type="transmembrane region" description="Helical" evidence="5">
    <location>
        <begin position="117"/>
        <end position="134"/>
    </location>
</feature>
<dbReference type="Pfam" id="PF04932">
    <property type="entry name" value="Wzy_C"/>
    <property type="match status" value="1"/>
</dbReference>
<evidence type="ECO:0000256" key="1">
    <source>
        <dbReference type="ARBA" id="ARBA00004141"/>
    </source>
</evidence>
<dbReference type="NCBIfam" id="TIGR00947">
    <property type="entry name" value="2A73"/>
    <property type="match status" value="1"/>
</dbReference>
<reference evidence="8" key="1">
    <citation type="journal article" date="2011" name="MBio">
        <title>Novel metabolic attributes of the genus Cyanothece, comprising a group of unicellular nitrogen-fixing Cyanobacteria.</title>
        <authorList>
            <person name="Bandyopadhyay A."/>
            <person name="Elvitigala T."/>
            <person name="Welsh E."/>
            <person name="Stockel J."/>
            <person name="Liberton M."/>
            <person name="Min H."/>
            <person name="Sherman L.A."/>
            <person name="Pakrasi H.B."/>
        </authorList>
    </citation>
    <scope>NUCLEOTIDE SEQUENCE [LARGE SCALE GENOMIC DNA]</scope>
    <source>
        <strain evidence="8">PCC 8801</strain>
    </source>
</reference>
<feature type="transmembrane region" description="Helical" evidence="5">
    <location>
        <begin position="197"/>
        <end position="218"/>
    </location>
</feature>
<feature type="transmembrane region" description="Helical" evidence="5">
    <location>
        <begin position="362"/>
        <end position="385"/>
    </location>
</feature>
<comment type="subcellular location">
    <subcellularLocation>
        <location evidence="1">Membrane</location>
        <topology evidence="1">Multi-pass membrane protein</topology>
    </subcellularLocation>
</comment>
<evidence type="ECO:0000256" key="5">
    <source>
        <dbReference type="SAM" id="Phobius"/>
    </source>
</evidence>
<evidence type="ECO:0000259" key="6">
    <source>
        <dbReference type="Pfam" id="PF04932"/>
    </source>
</evidence>
<keyword evidence="8" id="KW-1185">Reference proteome</keyword>
<keyword evidence="4 5" id="KW-0472">Membrane</keyword>
<dbReference type="eggNOG" id="COG3307">
    <property type="taxonomic scope" value="Bacteria"/>
</dbReference>